<dbReference type="Gene3D" id="1.10.287.130">
    <property type="match status" value="1"/>
</dbReference>
<dbReference type="InterPro" id="IPR003661">
    <property type="entry name" value="HisK_dim/P_dom"/>
</dbReference>
<dbReference type="InterPro" id="IPR003594">
    <property type="entry name" value="HATPase_dom"/>
</dbReference>
<keyword evidence="8" id="KW-0472">Membrane</keyword>
<accession>F2IF04</accession>
<dbReference type="InterPro" id="IPR036890">
    <property type="entry name" value="HATPase_C_sf"/>
</dbReference>
<dbReference type="STRING" id="755732.Fluta_0463"/>
<evidence type="ECO:0000256" key="8">
    <source>
        <dbReference type="SAM" id="Phobius"/>
    </source>
</evidence>
<keyword evidence="3" id="KW-0597">Phosphoprotein</keyword>
<dbReference type="EC" id="2.7.13.3" evidence="2"/>
<name>F2IF04_FLUTR</name>
<reference evidence="10 11" key="1">
    <citation type="journal article" date="2011" name="Stand. Genomic Sci.">
        <title>Complete genome sequence of the gliding freshwater bacterium Fluviicola taffensis type strain (RW262).</title>
        <authorList>
            <person name="Woyke T."/>
            <person name="Chertkov O."/>
            <person name="Lapidus A."/>
            <person name="Nolan M."/>
            <person name="Lucas S."/>
            <person name="Del Rio T.G."/>
            <person name="Tice H."/>
            <person name="Cheng J.F."/>
            <person name="Tapia R."/>
            <person name="Han C."/>
            <person name="Goodwin L."/>
            <person name="Pitluck S."/>
            <person name="Liolios K."/>
            <person name="Pagani I."/>
            <person name="Ivanova N."/>
            <person name="Huntemann M."/>
            <person name="Mavromatis K."/>
            <person name="Mikhailova N."/>
            <person name="Pati A."/>
            <person name="Chen A."/>
            <person name="Palaniappan K."/>
            <person name="Land M."/>
            <person name="Hauser L."/>
            <person name="Brambilla E.M."/>
            <person name="Rohde M."/>
            <person name="Mwirichia R."/>
            <person name="Sikorski J."/>
            <person name="Tindall B.J."/>
            <person name="Goker M."/>
            <person name="Bristow J."/>
            <person name="Eisen J.A."/>
            <person name="Markowitz V."/>
            <person name="Hugenholtz P."/>
            <person name="Klenk H.P."/>
            <person name="Kyrpides N.C."/>
        </authorList>
    </citation>
    <scope>NUCLEOTIDE SEQUENCE [LARGE SCALE GENOMIC DNA]</scope>
    <source>
        <strain evidence="11">DSM 16823 / RW262 / RW262</strain>
    </source>
</reference>
<dbReference type="EMBL" id="CP002542">
    <property type="protein sequence ID" value="AEA42469.1"/>
    <property type="molecule type" value="Genomic_DNA"/>
</dbReference>
<dbReference type="Gene3D" id="3.30.565.10">
    <property type="entry name" value="Histidine kinase-like ATPase, C-terminal domain"/>
    <property type="match status" value="1"/>
</dbReference>
<dbReference type="PANTHER" id="PTHR45436:SF5">
    <property type="entry name" value="SENSOR HISTIDINE KINASE TRCS"/>
    <property type="match status" value="1"/>
</dbReference>
<feature type="domain" description="Histidine kinase" evidence="9">
    <location>
        <begin position="226"/>
        <end position="425"/>
    </location>
</feature>
<dbReference type="RefSeq" id="WP_013685243.1">
    <property type="nucleotide sequence ID" value="NC_015321.1"/>
</dbReference>
<evidence type="ECO:0000256" key="7">
    <source>
        <dbReference type="ARBA" id="ARBA00022989"/>
    </source>
</evidence>
<comment type="catalytic activity">
    <reaction evidence="1">
        <text>ATP + protein L-histidine = ADP + protein N-phospho-L-histidine.</text>
        <dbReference type="EC" id="2.7.13.3"/>
    </reaction>
</comment>
<dbReference type="AlphaFoldDB" id="F2IF04"/>
<dbReference type="SUPFAM" id="SSF55874">
    <property type="entry name" value="ATPase domain of HSP90 chaperone/DNA topoisomerase II/histidine kinase"/>
    <property type="match status" value="1"/>
</dbReference>
<organism evidence="10 11">
    <name type="scientific">Fluviicola taffensis (strain DSM 16823 / NCIMB 13979 / RW262)</name>
    <dbReference type="NCBI Taxonomy" id="755732"/>
    <lineage>
        <taxon>Bacteria</taxon>
        <taxon>Pseudomonadati</taxon>
        <taxon>Bacteroidota</taxon>
        <taxon>Flavobacteriia</taxon>
        <taxon>Flavobacteriales</taxon>
        <taxon>Crocinitomicaceae</taxon>
        <taxon>Fluviicola</taxon>
    </lineage>
</organism>
<keyword evidence="6 10" id="KW-0418">Kinase</keyword>
<evidence type="ECO:0000256" key="3">
    <source>
        <dbReference type="ARBA" id="ARBA00022553"/>
    </source>
</evidence>
<gene>
    <name evidence="10" type="ordered locus">Fluta_0463</name>
</gene>
<evidence type="ECO:0000259" key="9">
    <source>
        <dbReference type="PROSITE" id="PS50109"/>
    </source>
</evidence>
<dbReference type="Proteomes" id="UP000007463">
    <property type="component" value="Chromosome"/>
</dbReference>
<dbReference type="Pfam" id="PF00512">
    <property type="entry name" value="HisKA"/>
    <property type="match status" value="1"/>
</dbReference>
<evidence type="ECO:0000256" key="5">
    <source>
        <dbReference type="ARBA" id="ARBA00022692"/>
    </source>
</evidence>
<dbReference type="SMART" id="SM00388">
    <property type="entry name" value="HisKA"/>
    <property type="match status" value="1"/>
</dbReference>
<dbReference type="InterPro" id="IPR005467">
    <property type="entry name" value="His_kinase_dom"/>
</dbReference>
<keyword evidence="7 8" id="KW-1133">Transmembrane helix</keyword>
<evidence type="ECO:0000313" key="10">
    <source>
        <dbReference type="EMBL" id="AEA42469.1"/>
    </source>
</evidence>
<keyword evidence="11" id="KW-1185">Reference proteome</keyword>
<dbReference type="InterPro" id="IPR050428">
    <property type="entry name" value="TCS_sensor_his_kinase"/>
</dbReference>
<evidence type="ECO:0000256" key="1">
    <source>
        <dbReference type="ARBA" id="ARBA00000085"/>
    </source>
</evidence>
<evidence type="ECO:0000256" key="6">
    <source>
        <dbReference type="ARBA" id="ARBA00022777"/>
    </source>
</evidence>
<sequence>MSKLLDKPFKSFSIYALIILVCSIPVYYFVVDSIWLEELDEHNWIIRKRMEKGIQKAKIDEKELNKTLKIWNKLQPGTELVAIDQNEITKNRIYTTTTYNRFEHEMDRFRVLSTTIWVNEKPYRLTISTNVEEADETLVAIAFVTVFFFLFLVLGFVFLNKRISKKSWKPFYKTLNQLKNFDLSKDQHIHFEQSDIEEFEELNRELTSLIEKNTSTFNQQKRFIENASHELQTPLSVLKTKMDVLLQNNTLSEQEASTIETINSSLSRISRINKNLLLLAKIENHQFTEETSVNIQQILTENIELLDDYFQSKGIQIQMNVAPYSVICNRTLLEVLFNNLTTNVIRHGNLNDVLRINLTGNKLTFSNAGTTSLNLDNLFVRFGISSSETTNSGLGLAISKEICDRYNWKLSYVFNNHLHAFSIEF</sequence>
<dbReference type="HOGENOM" id="CLU_000445_89_35_10"/>
<dbReference type="InterPro" id="IPR036097">
    <property type="entry name" value="HisK_dim/P_sf"/>
</dbReference>
<dbReference type="SUPFAM" id="SSF47384">
    <property type="entry name" value="Homodimeric domain of signal transducing histidine kinase"/>
    <property type="match status" value="1"/>
</dbReference>
<proteinExistence type="predicted"/>
<dbReference type="PANTHER" id="PTHR45436">
    <property type="entry name" value="SENSOR HISTIDINE KINASE YKOH"/>
    <property type="match status" value="1"/>
</dbReference>
<dbReference type="PROSITE" id="PS50109">
    <property type="entry name" value="HIS_KIN"/>
    <property type="match status" value="1"/>
</dbReference>
<dbReference type="KEGG" id="fte:Fluta_0463"/>
<evidence type="ECO:0000313" key="11">
    <source>
        <dbReference type="Proteomes" id="UP000007463"/>
    </source>
</evidence>
<dbReference type="OrthoDB" id="1522504at2"/>
<dbReference type="GO" id="GO:0005886">
    <property type="term" value="C:plasma membrane"/>
    <property type="evidence" value="ECO:0007669"/>
    <property type="project" value="TreeGrafter"/>
</dbReference>
<feature type="transmembrane region" description="Helical" evidence="8">
    <location>
        <begin position="12"/>
        <end position="30"/>
    </location>
</feature>
<dbReference type="CDD" id="cd00082">
    <property type="entry name" value="HisKA"/>
    <property type="match status" value="1"/>
</dbReference>
<evidence type="ECO:0000256" key="4">
    <source>
        <dbReference type="ARBA" id="ARBA00022679"/>
    </source>
</evidence>
<reference evidence="11" key="2">
    <citation type="submission" date="2011-02" db="EMBL/GenBank/DDBJ databases">
        <title>The complete genome of Fluviicola taffensis DSM 16823.</title>
        <authorList>
            <consortium name="US DOE Joint Genome Institute (JGI-PGF)"/>
            <person name="Lucas S."/>
            <person name="Copeland A."/>
            <person name="Lapidus A."/>
            <person name="Bruce D."/>
            <person name="Goodwin L."/>
            <person name="Pitluck S."/>
            <person name="Kyrpides N."/>
            <person name="Mavromatis K."/>
            <person name="Ivanova N."/>
            <person name="Mikhailova N."/>
            <person name="Pagani I."/>
            <person name="Chertkov O."/>
            <person name="Detter J.C."/>
            <person name="Han C."/>
            <person name="Tapia R."/>
            <person name="Land M."/>
            <person name="Hauser L."/>
            <person name="Markowitz V."/>
            <person name="Cheng J.-F."/>
            <person name="Hugenholtz P."/>
            <person name="Woyke T."/>
            <person name="Wu D."/>
            <person name="Tindall B."/>
            <person name="Pomrenke H.G."/>
            <person name="Brambilla E."/>
            <person name="Klenk H.-P."/>
            <person name="Eisen J.A."/>
        </authorList>
    </citation>
    <scope>NUCLEOTIDE SEQUENCE [LARGE SCALE GENOMIC DNA]</scope>
    <source>
        <strain evidence="11">DSM 16823 / RW262 / RW262</strain>
    </source>
</reference>
<keyword evidence="5 8" id="KW-0812">Transmembrane</keyword>
<keyword evidence="4" id="KW-0808">Transferase</keyword>
<protein>
    <recommendedName>
        <fullName evidence="2">histidine kinase</fullName>
        <ecNumber evidence="2">2.7.13.3</ecNumber>
    </recommendedName>
</protein>
<dbReference type="Pfam" id="PF02518">
    <property type="entry name" value="HATPase_c"/>
    <property type="match status" value="1"/>
</dbReference>
<dbReference type="eggNOG" id="COG0642">
    <property type="taxonomic scope" value="Bacteria"/>
</dbReference>
<dbReference type="GO" id="GO:0000155">
    <property type="term" value="F:phosphorelay sensor kinase activity"/>
    <property type="evidence" value="ECO:0007669"/>
    <property type="project" value="InterPro"/>
</dbReference>
<feature type="transmembrane region" description="Helical" evidence="8">
    <location>
        <begin position="138"/>
        <end position="159"/>
    </location>
</feature>
<evidence type="ECO:0000256" key="2">
    <source>
        <dbReference type="ARBA" id="ARBA00012438"/>
    </source>
</evidence>